<reference evidence="2" key="1">
    <citation type="submission" date="2013-12" db="EMBL/GenBank/DDBJ databases">
        <title>The Genome Sequence of Aphanomyces astaci APO3.</title>
        <authorList>
            <consortium name="The Broad Institute Genomics Platform"/>
            <person name="Russ C."/>
            <person name="Tyler B."/>
            <person name="van West P."/>
            <person name="Dieguez-Uribeondo J."/>
            <person name="Young S.K."/>
            <person name="Zeng Q."/>
            <person name="Gargeya S."/>
            <person name="Fitzgerald M."/>
            <person name="Abouelleil A."/>
            <person name="Alvarado L."/>
            <person name="Chapman S.B."/>
            <person name="Gainer-Dewar J."/>
            <person name="Goldberg J."/>
            <person name="Griggs A."/>
            <person name="Gujja S."/>
            <person name="Hansen M."/>
            <person name="Howarth C."/>
            <person name="Imamovic A."/>
            <person name="Ireland A."/>
            <person name="Larimer J."/>
            <person name="McCowan C."/>
            <person name="Murphy C."/>
            <person name="Pearson M."/>
            <person name="Poon T.W."/>
            <person name="Priest M."/>
            <person name="Roberts A."/>
            <person name="Saif S."/>
            <person name="Shea T."/>
            <person name="Sykes S."/>
            <person name="Wortman J."/>
            <person name="Nusbaum C."/>
            <person name="Birren B."/>
        </authorList>
    </citation>
    <scope>NUCLEOTIDE SEQUENCE [LARGE SCALE GENOMIC DNA]</scope>
    <source>
        <strain evidence="2">APO3</strain>
    </source>
</reference>
<dbReference type="PANTHER" id="PTHR16291:SF0">
    <property type="entry name" value="NUCLEAR CAP-BINDING PROTEIN SUBUNIT 3"/>
    <property type="match status" value="1"/>
</dbReference>
<sequence length="547" mass="60456">MDGDNADITQDETNDMEVDTTTTEAAVEVQDEVPREVSIEDADIGAQFGRVLKWTDLGIHLHTDKVNAVTLTLDALTQQELQVHVRALIDGHPWSYEFLCGGQGNTEASVLKRGVKGKEVDVACTFCGRICSDTTAGHYWFHVSVHPESGQERNDAIQISMGVGSVVGDKAVLVGKDSILPRSSSVVIESIGITSGRSALKSRNVLLRSHVQPTPAVASDTILTVMSDPSGTDLLTADQRASFAAACESARRRADRFGGTYIPPPAKHFLDSKVVRMMQRSGAVADKGFATGFDVMAADEVAKRDARRHRFNLSMDYDTKTALAISDGATEDDVRQHQDQLARRAARSAKFGNMATLDLDAASAKVAADRVDIDMTLEARPDALHMYSLDTQFSRVRTKDILAYFKGYGPSYVEWTNDSSCTIVFHDSFTVTRALLALTWELPPSSASTGVQSPLMAQEGKEEGKGWRVGREIGAADDEDMDRRTWRVLVRRATLRDFPPEKTWKRHQYHKSTHRRMQRPVANKRRRLEDDEGPDKRVRGGDDDTME</sequence>
<dbReference type="GeneID" id="20813164"/>
<dbReference type="OrthoDB" id="422106at2759"/>
<dbReference type="PANTHER" id="PTHR16291">
    <property type="entry name" value="NUCLEAR CAP-BINDING PROTEIN SUBUNIT 3"/>
    <property type="match status" value="1"/>
</dbReference>
<dbReference type="GO" id="GO:0003729">
    <property type="term" value="F:mRNA binding"/>
    <property type="evidence" value="ECO:0007669"/>
    <property type="project" value="InterPro"/>
</dbReference>
<proteinExistence type="predicted"/>
<name>W4G3F0_APHAT</name>
<feature type="compositionally biased region" description="Basic residues" evidence="1">
    <location>
        <begin position="504"/>
        <end position="526"/>
    </location>
</feature>
<evidence type="ECO:0008006" key="3">
    <source>
        <dbReference type="Google" id="ProtNLM"/>
    </source>
</evidence>
<dbReference type="Gene3D" id="3.30.70.330">
    <property type="match status" value="1"/>
</dbReference>
<dbReference type="EMBL" id="KI913145">
    <property type="protein sequence ID" value="ETV74215.1"/>
    <property type="molecule type" value="Genomic_DNA"/>
</dbReference>
<dbReference type="InterPro" id="IPR019416">
    <property type="entry name" value="NCBP3"/>
</dbReference>
<evidence type="ECO:0000256" key="1">
    <source>
        <dbReference type="SAM" id="MobiDB-lite"/>
    </source>
</evidence>
<dbReference type="VEuPathDB" id="FungiDB:H257_11168"/>
<dbReference type="RefSeq" id="XP_009836321.1">
    <property type="nucleotide sequence ID" value="XM_009838019.1"/>
</dbReference>
<protein>
    <recommendedName>
        <fullName evidence="3">Farnesoic acid O-methyl transferase domain-containing protein</fullName>
    </recommendedName>
</protein>
<dbReference type="AlphaFoldDB" id="W4G3F0"/>
<feature type="region of interest" description="Disordered" evidence="1">
    <location>
        <begin position="1"/>
        <end position="20"/>
    </location>
</feature>
<organism evidence="2">
    <name type="scientific">Aphanomyces astaci</name>
    <name type="common">Crayfish plague agent</name>
    <dbReference type="NCBI Taxonomy" id="112090"/>
    <lineage>
        <taxon>Eukaryota</taxon>
        <taxon>Sar</taxon>
        <taxon>Stramenopiles</taxon>
        <taxon>Oomycota</taxon>
        <taxon>Saprolegniomycetes</taxon>
        <taxon>Saprolegniales</taxon>
        <taxon>Verrucalvaceae</taxon>
        <taxon>Aphanomyces</taxon>
    </lineage>
</organism>
<feature type="region of interest" description="Disordered" evidence="1">
    <location>
        <begin position="503"/>
        <end position="547"/>
    </location>
</feature>
<dbReference type="STRING" id="112090.W4G3F0"/>
<feature type="compositionally biased region" description="Acidic residues" evidence="1">
    <location>
        <begin position="1"/>
        <end position="18"/>
    </location>
</feature>
<evidence type="ECO:0000313" key="2">
    <source>
        <dbReference type="EMBL" id="ETV74215.1"/>
    </source>
</evidence>
<dbReference type="GO" id="GO:0005634">
    <property type="term" value="C:nucleus"/>
    <property type="evidence" value="ECO:0007669"/>
    <property type="project" value="TreeGrafter"/>
</dbReference>
<gene>
    <name evidence="2" type="ORF">H257_11168</name>
</gene>
<dbReference type="GO" id="GO:0000340">
    <property type="term" value="F:RNA 7-methylguanosine cap binding"/>
    <property type="evidence" value="ECO:0007669"/>
    <property type="project" value="InterPro"/>
</dbReference>
<accession>W4G3F0</accession>
<feature type="compositionally biased region" description="Basic and acidic residues" evidence="1">
    <location>
        <begin position="534"/>
        <end position="547"/>
    </location>
</feature>
<dbReference type="InterPro" id="IPR012677">
    <property type="entry name" value="Nucleotide-bd_a/b_plait_sf"/>
</dbReference>
<dbReference type="Pfam" id="PF10309">
    <property type="entry name" value="NCBP3"/>
    <property type="match status" value="1"/>
</dbReference>